<dbReference type="AlphaFoldDB" id="A0A7C8ZHB1"/>
<evidence type="ECO:0000256" key="1">
    <source>
        <dbReference type="SAM" id="MobiDB-lite"/>
    </source>
</evidence>
<organism evidence="2">
    <name type="scientific">Opuntia streptacantha</name>
    <name type="common">Prickly pear cactus</name>
    <name type="synonym">Opuntia cardona</name>
    <dbReference type="NCBI Taxonomy" id="393608"/>
    <lineage>
        <taxon>Eukaryota</taxon>
        <taxon>Viridiplantae</taxon>
        <taxon>Streptophyta</taxon>
        <taxon>Embryophyta</taxon>
        <taxon>Tracheophyta</taxon>
        <taxon>Spermatophyta</taxon>
        <taxon>Magnoliopsida</taxon>
        <taxon>eudicotyledons</taxon>
        <taxon>Gunneridae</taxon>
        <taxon>Pentapetalae</taxon>
        <taxon>Caryophyllales</taxon>
        <taxon>Cactineae</taxon>
        <taxon>Cactaceae</taxon>
        <taxon>Opuntioideae</taxon>
        <taxon>Opuntia</taxon>
    </lineage>
</organism>
<feature type="compositionally biased region" description="Polar residues" evidence="1">
    <location>
        <begin position="124"/>
        <end position="136"/>
    </location>
</feature>
<sequence>MASSTPNPIPANYQRLRPRFSRQYAEDMTRWANDPTLVQGMFYAFVFKNALHFGLCSKHVIPELADVIENCRWAALEAWLNAHRDSLIQHHEVEAPASSFRSASFSSQREPLSRRRNVGDEASSGASTAKSSPRRK</sequence>
<evidence type="ECO:0000313" key="2">
    <source>
        <dbReference type="EMBL" id="MBA4643234.1"/>
    </source>
</evidence>
<proteinExistence type="predicted"/>
<feature type="region of interest" description="Disordered" evidence="1">
    <location>
        <begin position="96"/>
        <end position="136"/>
    </location>
</feature>
<name>A0A7C8ZHB1_OPUST</name>
<accession>A0A7C8ZHB1</accession>
<reference evidence="2" key="1">
    <citation type="journal article" date="2013" name="J. Plant Res.">
        <title>Effect of fungi and light on seed germination of three Opuntia species from semiarid lands of central Mexico.</title>
        <authorList>
            <person name="Delgado-Sanchez P."/>
            <person name="Jimenez-Bremont J.F."/>
            <person name="Guerrero-Gonzalez Mde L."/>
            <person name="Flores J."/>
        </authorList>
    </citation>
    <scope>NUCLEOTIDE SEQUENCE</scope>
    <source>
        <tissue evidence="2">Cladode</tissue>
    </source>
</reference>
<reference evidence="2" key="2">
    <citation type="submission" date="2020-07" db="EMBL/GenBank/DDBJ databases">
        <authorList>
            <person name="Vera ALvarez R."/>
            <person name="Arias-Moreno D.M."/>
            <person name="Jimenez-Jacinto V."/>
            <person name="Jimenez-Bremont J.F."/>
            <person name="Swaminathan K."/>
            <person name="Moose S.P."/>
            <person name="Guerrero-Gonzalez M.L."/>
            <person name="Marino-Ramirez L."/>
            <person name="Landsman D."/>
            <person name="Rodriguez-Kessler M."/>
            <person name="Delgado-Sanchez P."/>
        </authorList>
    </citation>
    <scope>NUCLEOTIDE SEQUENCE</scope>
    <source>
        <tissue evidence="2">Cladode</tissue>
    </source>
</reference>
<protein>
    <submittedName>
        <fullName evidence="2">Uncharacterized protein</fullName>
    </submittedName>
</protein>
<dbReference type="EMBL" id="GISG01132494">
    <property type="protein sequence ID" value="MBA4643234.1"/>
    <property type="molecule type" value="Transcribed_RNA"/>
</dbReference>
<feature type="compositionally biased region" description="Low complexity" evidence="1">
    <location>
        <begin position="97"/>
        <end position="107"/>
    </location>
</feature>